<evidence type="ECO:0000313" key="6">
    <source>
        <dbReference type="Proteomes" id="UP000616779"/>
    </source>
</evidence>
<dbReference type="Proteomes" id="UP000616779">
    <property type="component" value="Unassembled WGS sequence"/>
</dbReference>
<keyword evidence="3 5" id="KW-0067">ATP-binding</keyword>
<name>A0ABX1Y6I2_9BACL</name>
<proteinExistence type="predicted"/>
<dbReference type="Pfam" id="PF00005">
    <property type="entry name" value="ABC_tran"/>
    <property type="match status" value="1"/>
</dbReference>
<evidence type="ECO:0000313" key="5">
    <source>
        <dbReference type="EMBL" id="NOU76502.1"/>
    </source>
</evidence>
<dbReference type="InterPro" id="IPR027417">
    <property type="entry name" value="P-loop_NTPase"/>
</dbReference>
<evidence type="ECO:0000256" key="1">
    <source>
        <dbReference type="ARBA" id="ARBA00022448"/>
    </source>
</evidence>
<dbReference type="SMART" id="SM00382">
    <property type="entry name" value="AAA"/>
    <property type="match status" value="1"/>
</dbReference>
<keyword evidence="2" id="KW-0547">Nucleotide-binding</keyword>
<dbReference type="GO" id="GO:0005524">
    <property type="term" value="F:ATP binding"/>
    <property type="evidence" value="ECO:0007669"/>
    <property type="project" value="UniProtKB-KW"/>
</dbReference>
<dbReference type="InterPro" id="IPR017871">
    <property type="entry name" value="ABC_transporter-like_CS"/>
</dbReference>
<accession>A0ABX1Y6I2</accession>
<sequence length="270" mass="30798">MNSDLSQQKVEISVDGVCMVFGKKGKQVTVLQDISFDVAQNEFISLLGPSGCGKSTLLRLMADLLQPSSGQIIIQKEHPREVRLRRKFGIVFQNPTLFEWRTVRENVELPLEVMGRNRAEYRSMVDQLLETVGLTKFKDYYPWQLSGGMQQRVAIARALSLDPPILFMDEPFSALDEFTKEKLQFELLEIKRKTNKTIVFVTHSIPEAVFLSNRIIVLSANPGRVHSVHHVDLGEDRTLLTRESERFHALTSSIRNCFYEESDALDDQIG</sequence>
<comment type="caution">
    <text evidence="5">The sequence shown here is derived from an EMBL/GenBank/DDBJ whole genome shotgun (WGS) entry which is preliminary data.</text>
</comment>
<keyword evidence="1" id="KW-0813">Transport</keyword>
<dbReference type="SUPFAM" id="SSF52540">
    <property type="entry name" value="P-loop containing nucleoside triphosphate hydrolases"/>
    <property type="match status" value="1"/>
</dbReference>
<keyword evidence="6" id="KW-1185">Reference proteome</keyword>
<dbReference type="InterPro" id="IPR003439">
    <property type="entry name" value="ABC_transporter-like_ATP-bd"/>
</dbReference>
<dbReference type="InterPro" id="IPR003593">
    <property type="entry name" value="AAA+_ATPase"/>
</dbReference>
<dbReference type="PANTHER" id="PTHR42788">
    <property type="entry name" value="TAURINE IMPORT ATP-BINDING PROTEIN-RELATED"/>
    <property type="match status" value="1"/>
</dbReference>
<dbReference type="InterPro" id="IPR050166">
    <property type="entry name" value="ABC_transporter_ATP-bind"/>
</dbReference>
<dbReference type="PROSITE" id="PS50893">
    <property type="entry name" value="ABC_TRANSPORTER_2"/>
    <property type="match status" value="1"/>
</dbReference>
<gene>
    <name evidence="5" type="ORF">GC098_34955</name>
</gene>
<feature type="domain" description="ABC transporter" evidence="4">
    <location>
        <begin position="12"/>
        <end position="245"/>
    </location>
</feature>
<dbReference type="RefSeq" id="WP_171648991.1">
    <property type="nucleotide sequence ID" value="NZ_WHOA01000241.1"/>
</dbReference>
<protein>
    <submittedName>
        <fullName evidence="5">ATP-binding cassette domain-containing protein</fullName>
    </submittedName>
</protein>
<evidence type="ECO:0000256" key="3">
    <source>
        <dbReference type="ARBA" id="ARBA00022840"/>
    </source>
</evidence>
<reference evidence="5 6" key="1">
    <citation type="submission" date="2019-10" db="EMBL/GenBank/DDBJ databases">
        <title>Description of Paenibacillus terrestris sp. nov.</title>
        <authorList>
            <person name="Carlier A."/>
            <person name="Qi S."/>
        </authorList>
    </citation>
    <scope>NUCLEOTIDE SEQUENCE [LARGE SCALE GENOMIC DNA]</scope>
    <source>
        <strain evidence="5 6">LMG 31458</strain>
    </source>
</reference>
<dbReference type="Gene3D" id="3.40.50.300">
    <property type="entry name" value="P-loop containing nucleotide triphosphate hydrolases"/>
    <property type="match status" value="1"/>
</dbReference>
<dbReference type="EMBL" id="WHOA01000241">
    <property type="protein sequence ID" value="NOU76502.1"/>
    <property type="molecule type" value="Genomic_DNA"/>
</dbReference>
<evidence type="ECO:0000256" key="2">
    <source>
        <dbReference type="ARBA" id="ARBA00022741"/>
    </source>
</evidence>
<dbReference type="PROSITE" id="PS00211">
    <property type="entry name" value="ABC_TRANSPORTER_1"/>
    <property type="match status" value="1"/>
</dbReference>
<dbReference type="PANTHER" id="PTHR42788:SF13">
    <property type="entry name" value="ALIPHATIC SULFONATES IMPORT ATP-BINDING PROTEIN SSUB"/>
    <property type="match status" value="1"/>
</dbReference>
<dbReference type="CDD" id="cd03293">
    <property type="entry name" value="ABC_NrtD_SsuB_transporters"/>
    <property type="match status" value="1"/>
</dbReference>
<organism evidence="5 6">
    <name type="scientific">Paenibacillus phytorum</name>
    <dbReference type="NCBI Taxonomy" id="2654977"/>
    <lineage>
        <taxon>Bacteria</taxon>
        <taxon>Bacillati</taxon>
        <taxon>Bacillota</taxon>
        <taxon>Bacilli</taxon>
        <taxon>Bacillales</taxon>
        <taxon>Paenibacillaceae</taxon>
        <taxon>Paenibacillus</taxon>
    </lineage>
</organism>
<evidence type="ECO:0000259" key="4">
    <source>
        <dbReference type="PROSITE" id="PS50893"/>
    </source>
</evidence>